<sequence>MFRKVVLASAIALAATPAQAKLFDVTLSWNNNGTLVTENFSFNDAEEAIDVVDIDFIIDKWGQSGFNETTDTAIADIKFRGVPIQLTYQQGNKLILDIPSLGIYQEFTDDPQGDDALDQLKDFLVEKGENEILTQINKAAAASTSFDPVAGNPSSLMSTMVDNIYFLTNSSITGTDRQNIDNQWDIGLRQSSYTTLDNQDVVNYQLPLAYTFKLDWFPGHRLQFRLPMSYTTINEDAKSYSLQLGFGWTIPLIDGLEITPAIDYGVAGSAEILSVGVLRALSLTTRYDFSLFGQEFTLSNSMAKIDSERLEYEDDDDVDPVTYAIDYDLSNKAMTNGLAWHIALPWKLATQVFVRDTRYSGDALYSEQVREYGVNFGWSAWASTNTQFFVGASYQSHDKEEFDGARMNVGLTF</sequence>
<dbReference type="Proteomes" id="UP000186079">
    <property type="component" value="Unassembled WGS sequence"/>
</dbReference>
<evidence type="ECO:0000256" key="1">
    <source>
        <dbReference type="SAM" id="SignalP"/>
    </source>
</evidence>
<evidence type="ECO:0000313" key="5">
    <source>
        <dbReference type="Proteomes" id="UP000186079"/>
    </source>
</evidence>
<reference evidence="2 4" key="1">
    <citation type="submission" date="2014-11" db="EMBL/GenBank/DDBJ databases">
        <title>Genome sequence of Pseudomonas tuomuerensis JCM 14085.</title>
        <authorList>
            <person name="Shin S.-K."/>
            <person name="Yi H."/>
        </authorList>
    </citation>
    <scope>NUCLEOTIDE SEQUENCE [LARGE SCALE GENOMIC DNA]</scope>
    <source>
        <strain evidence="2 4">JCM 14085</strain>
    </source>
</reference>
<keyword evidence="4" id="KW-1185">Reference proteome</keyword>
<name>A0A0B3BLK7_9PSED</name>
<evidence type="ECO:0000313" key="2">
    <source>
        <dbReference type="EMBL" id="KHO63505.1"/>
    </source>
</evidence>
<dbReference type="EMBL" id="JTAK01000011">
    <property type="protein sequence ID" value="KHO63505.1"/>
    <property type="molecule type" value="Genomic_DNA"/>
</dbReference>
<dbReference type="AlphaFoldDB" id="A0A0B3BLK7"/>
<gene>
    <name evidence="2" type="ORF">PT85_17110</name>
    <name evidence="3" type="ORF">SAMN05421672_11958</name>
</gene>
<organism evidence="2 4">
    <name type="scientific">Pseudomonas flexibilis</name>
    <dbReference type="NCBI Taxonomy" id="706570"/>
    <lineage>
        <taxon>Bacteria</taxon>
        <taxon>Pseudomonadati</taxon>
        <taxon>Pseudomonadota</taxon>
        <taxon>Gammaproteobacteria</taxon>
        <taxon>Pseudomonadales</taxon>
        <taxon>Pseudomonadaceae</taxon>
        <taxon>Pseudomonas</taxon>
    </lineage>
</organism>
<protein>
    <submittedName>
        <fullName evidence="2">Uncharacterized protein</fullName>
    </submittedName>
</protein>
<keyword evidence="1" id="KW-0732">Signal</keyword>
<feature type="signal peptide" evidence="1">
    <location>
        <begin position="1"/>
        <end position="20"/>
    </location>
</feature>
<feature type="chain" id="PRO_5015034543" evidence="1">
    <location>
        <begin position="21"/>
        <end position="413"/>
    </location>
</feature>
<accession>A0A0B2D6Z6</accession>
<evidence type="ECO:0000313" key="4">
    <source>
        <dbReference type="Proteomes" id="UP000030980"/>
    </source>
</evidence>
<dbReference type="RefSeq" id="WP_039560180.1">
    <property type="nucleotide sequence ID" value="NZ_FMUP01000009.1"/>
</dbReference>
<dbReference type="Proteomes" id="UP000030980">
    <property type="component" value="Unassembled WGS sequence"/>
</dbReference>
<dbReference type="PATRIC" id="fig|706570.3.peg.929"/>
<reference evidence="3 5" key="2">
    <citation type="submission" date="2017-01" db="EMBL/GenBank/DDBJ databases">
        <authorList>
            <person name="Mah S.A."/>
            <person name="Swanson W.J."/>
            <person name="Moy G.W."/>
            <person name="Vacquier V.D."/>
        </authorList>
    </citation>
    <scope>NUCLEOTIDE SEQUENCE [LARGE SCALE GENOMIC DNA]</scope>
    <source>
        <strain evidence="3 5">ATCC 29606</strain>
    </source>
</reference>
<dbReference type="EMBL" id="FTMC01000019">
    <property type="protein sequence ID" value="SIR30985.1"/>
    <property type="molecule type" value="Genomic_DNA"/>
</dbReference>
<evidence type="ECO:0000313" key="3">
    <source>
        <dbReference type="EMBL" id="SIR30985.1"/>
    </source>
</evidence>
<dbReference type="OrthoDB" id="7462457at2"/>
<proteinExistence type="predicted"/>
<accession>A0A0B3BLK7</accession>